<reference evidence="1" key="1">
    <citation type="submission" date="2023-04" db="EMBL/GenBank/DDBJ databases">
        <authorList>
            <person name="Vijverberg K."/>
            <person name="Xiong W."/>
            <person name="Schranz E."/>
        </authorList>
    </citation>
    <scope>NUCLEOTIDE SEQUENCE</scope>
</reference>
<evidence type="ECO:0000313" key="1">
    <source>
        <dbReference type="EMBL" id="CAI9291356.1"/>
    </source>
</evidence>
<evidence type="ECO:0000313" key="2">
    <source>
        <dbReference type="Proteomes" id="UP001177003"/>
    </source>
</evidence>
<dbReference type="EMBL" id="OX465082">
    <property type="protein sequence ID" value="CAI9291356.1"/>
    <property type="molecule type" value="Genomic_DNA"/>
</dbReference>
<dbReference type="AlphaFoldDB" id="A0AA36ECF9"/>
<protein>
    <submittedName>
        <fullName evidence="1">Uncharacterized protein</fullName>
    </submittedName>
</protein>
<accession>A0AA36ECF9</accession>
<gene>
    <name evidence="1" type="ORF">LSALG_LOCUS30500</name>
</gene>
<keyword evidence="2" id="KW-1185">Reference proteome</keyword>
<dbReference type="Proteomes" id="UP001177003">
    <property type="component" value="Chromosome 6"/>
</dbReference>
<organism evidence="1 2">
    <name type="scientific">Lactuca saligna</name>
    <name type="common">Willowleaf lettuce</name>
    <dbReference type="NCBI Taxonomy" id="75948"/>
    <lineage>
        <taxon>Eukaryota</taxon>
        <taxon>Viridiplantae</taxon>
        <taxon>Streptophyta</taxon>
        <taxon>Embryophyta</taxon>
        <taxon>Tracheophyta</taxon>
        <taxon>Spermatophyta</taxon>
        <taxon>Magnoliopsida</taxon>
        <taxon>eudicotyledons</taxon>
        <taxon>Gunneridae</taxon>
        <taxon>Pentapetalae</taxon>
        <taxon>asterids</taxon>
        <taxon>campanulids</taxon>
        <taxon>Asterales</taxon>
        <taxon>Asteraceae</taxon>
        <taxon>Cichorioideae</taxon>
        <taxon>Cichorieae</taxon>
        <taxon>Lactucinae</taxon>
        <taxon>Lactuca</taxon>
    </lineage>
</organism>
<name>A0AA36ECF9_LACSI</name>
<sequence length="198" mass="23077">MHGLGSWPPKPRPPPLQPCRMVLMFYQLDTELEDERDRQEESKKEREGFAGSRNLWRLEAKKENGEARLRGIQLQRVQQDHDSLHLWFGGFSGFSRLDGNDSVHPERVSEEPRAIELKSIRPFPSKPRPIFLFNYVPTSLSVSFSVNRYRPLEAIFRLVLRHTSKIDRQSNTTIFALLRAQSATTAFASVNPEYERRR</sequence>
<proteinExistence type="predicted"/>